<feature type="region of interest" description="Disordered" evidence="1">
    <location>
        <begin position="33"/>
        <end position="137"/>
    </location>
</feature>
<reference evidence="4" key="2">
    <citation type="submission" date="2019-09" db="UniProtKB">
        <authorList>
            <consortium name="WormBaseParasite"/>
        </authorList>
    </citation>
    <scope>IDENTIFICATION</scope>
</reference>
<evidence type="ECO:0000313" key="3">
    <source>
        <dbReference type="Proteomes" id="UP000050761"/>
    </source>
</evidence>
<feature type="compositionally biased region" description="Basic and acidic residues" evidence="1">
    <location>
        <begin position="64"/>
        <end position="80"/>
    </location>
</feature>
<evidence type="ECO:0000256" key="1">
    <source>
        <dbReference type="SAM" id="MobiDB-lite"/>
    </source>
</evidence>
<keyword evidence="3" id="KW-1185">Reference proteome</keyword>
<reference evidence="2 3" key="1">
    <citation type="submission" date="2018-11" db="EMBL/GenBank/DDBJ databases">
        <authorList>
            <consortium name="Pathogen Informatics"/>
        </authorList>
    </citation>
    <scope>NUCLEOTIDE SEQUENCE [LARGE SCALE GENOMIC DNA]</scope>
</reference>
<accession>A0A183G8V1</accession>
<proteinExistence type="predicted"/>
<feature type="compositionally biased region" description="Basic residues" evidence="1">
    <location>
        <begin position="43"/>
        <end position="57"/>
    </location>
</feature>
<protein>
    <submittedName>
        <fullName evidence="2 4">Uncharacterized protein</fullName>
    </submittedName>
</protein>
<organism evidence="3 4">
    <name type="scientific">Heligmosomoides polygyrus</name>
    <name type="common">Parasitic roundworm</name>
    <dbReference type="NCBI Taxonomy" id="6339"/>
    <lineage>
        <taxon>Eukaryota</taxon>
        <taxon>Metazoa</taxon>
        <taxon>Ecdysozoa</taxon>
        <taxon>Nematoda</taxon>
        <taxon>Chromadorea</taxon>
        <taxon>Rhabditida</taxon>
        <taxon>Rhabditina</taxon>
        <taxon>Rhabditomorpha</taxon>
        <taxon>Strongyloidea</taxon>
        <taxon>Heligmosomidae</taxon>
        <taxon>Heligmosomoides</taxon>
    </lineage>
</organism>
<dbReference type="AlphaFoldDB" id="A0A183G8V1"/>
<dbReference type="WBParaSite" id="HPBE_0001833301-mRNA-1">
    <property type="protein sequence ID" value="HPBE_0001833301-mRNA-1"/>
    <property type="gene ID" value="HPBE_0001833301"/>
</dbReference>
<accession>A0A3P8ABS6</accession>
<gene>
    <name evidence="2" type="ORF">HPBE_LOCUS18332</name>
</gene>
<dbReference type="Proteomes" id="UP000050761">
    <property type="component" value="Unassembled WGS sequence"/>
</dbReference>
<evidence type="ECO:0000313" key="2">
    <source>
        <dbReference type="EMBL" id="VDP11162.1"/>
    </source>
</evidence>
<name>A0A183G8V1_HELPZ</name>
<sequence length="137" mass="15121">MLLFLICGVFAFFLICLIVLFIVMTVIYSAKAKRVNASVKSQERKKKKGKKGGKSGRSKSTASSRKESLSEKSRKNDDASKLASDAPRSSMIKEGTVPQDDPVHHPSSVKRSAETLGQNPDLYANFKSVNPYDPKNR</sequence>
<dbReference type="EMBL" id="UZAH01030620">
    <property type="protein sequence ID" value="VDP11162.1"/>
    <property type="molecule type" value="Genomic_DNA"/>
</dbReference>
<evidence type="ECO:0000313" key="4">
    <source>
        <dbReference type="WBParaSite" id="HPBE_0001833301-mRNA-1"/>
    </source>
</evidence>